<dbReference type="InterPro" id="IPR036787">
    <property type="entry name" value="T_IF-3_N_sf"/>
</dbReference>
<reference evidence="7" key="1">
    <citation type="journal article" date="2021" name="J. Hered.">
        <title>Genome Assembly of Salicaceae Populus deltoides (Eastern Cottonwood) I-69 Based on Nanopore Sequencing and Hi-C Technologies.</title>
        <authorList>
            <person name="Bai S."/>
            <person name="Wu H."/>
            <person name="Zhang J."/>
            <person name="Pan Z."/>
            <person name="Zhao W."/>
            <person name="Li Z."/>
            <person name="Tong C."/>
        </authorList>
    </citation>
    <scope>NUCLEOTIDE SEQUENCE</scope>
    <source>
        <tissue evidence="7">Leaf</tissue>
    </source>
</reference>
<feature type="region of interest" description="Disordered" evidence="4">
    <location>
        <begin position="42"/>
        <end position="73"/>
    </location>
</feature>
<dbReference type="Pfam" id="PF00707">
    <property type="entry name" value="IF3_C"/>
    <property type="match status" value="1"/>
</dbReference>
<comment type="caution">
    <text evidence="7">The sequence shown here is derived from an EMBL/GenBank/DDBJ whole genome shotgun (WGS) entry which is preliminary data.</text>
</comment>
<evidence type="ECO:0008006" key="9">
    <source>
        <dbReference type="Google" id="ProtNLM"/>
    </source>
</evidence>
<dbReference type="GO" id="GO:0005737">
    <property type="term" value="C:cytoplasm"/>
    <property type="evidence" value="ECO:0007669"/>
    <property type="project" value="UniProtKB-ARBA"/>
</dbReference>
<sequence>MAGITSTSGSSCFPPLTRITATKTAPYILSLSAIRAPIPHFSQPRHHLHYGGPRSYGDSRRPRKSDSDEDQALDKSRISSATVRLIDQQQNIVGVVSVHEAIQMAEDAELDLVIVVTRCRSSGCQDNGLQGIECLLSIVEPVPLYLVVLLPNAICLIQWLHFDLYNIDQHDYDVRLRAARNFLKDGDKVKVIVNLNWRENEFGNIAIELIRRFQNFVGELATEESKNFHDRNIFISLVPNKAILQKALEPPKKKDKSAANEVSAGMSACKFTRGFNYGTLGRYSRSHFADIDEDCSRTRPVIHYK</sequence>
<organism evidence="7 8">
    <name type="scientific">Populus deltoides</name>
    <name type="common">Eastern poplar</name>
    <name type="synonym">Eastern cottonwood</name>
    <dbReference type="NCBI Taxonomy" id="3696"/>
    <lineage>
        <taxon>Eukaryota</taxon>
        <taxon>Viridiplantae</taxon>
        <taxon>Streptophyta</taxon>
        <taxon>Embryophyta</taxon>
        <taxon>Tracheophyta</taxon>
        <taxon>Spermatophyta</taxon>
        <taxon>Magnoliopsida</taxon>
        <taxon>eudicotyledons</taxon>
        <taxon>Gunneridae</taxon>
        <taxon>Pentapetalae</taxon>
        <taxon>rosids</taxon>
        <taxon>fabids</taxon>
        <taxon>Malpighiales</taxon>
        <taxon>Salicaceae</taxon>
        <taxon>Saliceae</taxon>
        <taxon>Populus</taxon>
    </lineage>
</organism>
<dbReference type="GO" id="GO:0032790">
    <property type="term" value="P:ribosome disassembly"/>
    <property type="evidence" value="ECO:0007669"/>
    <property type="project" value="TreeGrafter"/>
</dbReference>
<dbReference type="InterPro" id="IPR001288">
    <property type="entry name" value="Translation_initiation_fac_3"/>
</dbReference>
<feature type="domain" description="Translation initiation factor 3 C-terminal" evidence="5">
    <location>
        <begin position="165"/>
        <end position="240"/>
    </location>
</feature>
<dbReference type="InterPro" id="IPR036788">
    <property type="entry name" value="T_IF-3_C_sf"/>
</dbReference>
<dbReference type="Gene3D" id="3.30.110.10">
    <property type="entry name" value="Translation initiation factor 3 (IF-3), C-terminal domain"/>
    <property type="match status" value="1"/>
</dbReference>
<dbReference type="EMBL" id="JACEGQ020000006">
    <property type="protein sequence ID" value="KAH8505052.1"/>
    <property type="molecule type" value="Genomic_DNA"/>
</dbReference>
<dbReference type="SUPFAM" id="SSF54364">
    <property type="entry name" value="Translation initiation factor IF3, N-terminal domain"/>
    <property type="match status" value="1"/>
</dbReference>
<dbReference type="InterPro" id="IPR019814">
    <property type="entry name" value="Translation_initiation_fac_3_N"/>
</dbReference>
<dbReference type="GO" id="GO:0043022">
    <property type="term" value="F:ribosome binding"/>
    <property type="evidence" value="ECO:0007669"/>
    <property type="project" value="TreeGrafter"/>
</dbReference>
<name>A0A8T2YJ46_POPDE</name>
<evidence type="ECO:0000313" key="7">
    <source>
        <dbReference type="EMBL" id="KAH8505052.1"/>
    </source>
</evidence>
<evidence type="ECO:0000256" key="4">
    <source>
        <dbReference type="SAM" id="MobiDB-lite"/>
    </source>
</evidence>
<keyword evidence="3" id="KW-0648">Protein biosynthesis</keyword>
<protein>
    <recommendedName>
        <fullName evidence="9">Translation initiation factor IF-3</fullName>
    </recommendedName>
</protein>
<evidence type="ECO:0000259" key="5">
    <source>
        <dbReference type="Pfam" id="PF00707"/>
    </source>
</evidence>
<keyword evidence="2" id="KW-0396">Initiation factor</keyword>
<dbReference type="Gene3D" id="3.10.20.80">
    <property type="entry name" value="Translation initiation factor 3 (IF-3), N-terminal domain"/>
    <property type="match status" value="1"/>
</dbReference>
<dbReference type="Pfam" id="PF05198">
    <property type="entry name" value="IF3_N"/>
    <property type="match status" value="1"/>
</dbReference>
<feature type="compositionally biased region" description="Basic and acidic residues" evidence="4">
    <location>
        <begin position="57"/>
        <end position="73"/>
    </location>
</feature>
<evidence type="ECO:0000259" key="6">
    <source>
        <dbReference type="Pfam" id="PF05198"/>
    </source>
</evidence>
<evidence type="ECO:0000256" key="1">
    <source>
        <dbReference type="ARBA" id="ARBA00005439"/>
    </source>
</evidence>
<dbReference type="GO" id="GO:0003743">
    <property type="term" value="F:translation initiation factor activity"/>
    <property type="evidence" value="ECO:0007669"/>
    <property type="project" value="UniProtKB-KW"/>
</dbReference>
<comment type="similarity">
    <text evidence="1">Belongs to the IF-3 family.</text>
</comment>
<evidence type="ECO:0000256" key="2">
    <source>
        <dbReference type="ARBA" id="ARBA00022540"/>
    </source>
</evidence>
<dbReference type="PANTHER" id="PTHR10938:SF0">
    <property type="entry name" value="TRANSLATION INITIATION FACTOR IF-3, MITOCHONDRIAL"/>
    <property type="match status" value="1"/>
</dbReference>
<dbReference type="PANTHER" id="PTHR10938">
    <property type="entry name" value="TRANSLATION INITIATION FACTOR IF-3"/>
    <property type="match status" value="1"/>
</dbReference>
<proteinExistence type="inferred from homology"/>
<evidence type="ECO:0000256" key="3">
    <source>
        <dbReference type="ARBA" id="ARBA00022917"/>
    </source>
</evidence>
<dbReference type="SUPFAM" id="SSF55200">
    <property type="entry name" value="Translation initiation factor IF3, C-terminal domain"/>
    <property type="match status" value="1"/>
</dbReference>
<dbReference type="AlphaFoldDB" id="A0A8T2YJ46"/>
<keyword evidence="8" id="KW-1185">Reference proteome</keyword>
<evidence type="ECO:0000313" key="8">
    <source>
        <dbReference type="Proteomes" id="UP000807159"/>
    </source>
</evidence>
<dbReference type="Proteomes" id="UP000807159">
    <property type="component" value="Chromosome 6"/>
</dbReference>
<dbReference type="InterPro" id="IPR019815">
    <property type="entry name" value="Translation_initiation_fac_3_C"/>
</dbReference>
<accession>A0A8T2YJ46</accession>
<feature type="domain" description="Translation initiation factor 3 N-terminal" evidence="6">
    <location>
        <begin position="77"/>
        <end position="116"/>
    </location>
</feature>
<gene>
    <name evidence="7" type="ORF">H0E87_012337</name>
</gene>